<name>A0A645IJG3_9ZZZZ</name>
<protein>
    <submittedName>
        <fullName evidence="1">Uncharacterized protein</fullName>
    </submittedName>
</protein>
<comment type="caution">
    <text evidence="1">The sequence shown here is derived from an EMBL/GenBank/DDBJ whole genome shotgun (WGS) entry which is preliminary data.</text>
</comment>
<sequence>MSVLHTEGFHAFKDRLTIVHAVGGNGHRNVVVVMNTQLTPLSVGIGGPDIGLGRPELEPEFVPLDIHKVAPPLQVMRK</sequence>
<reference evidence="1" key="1">
    <citation type="submission" date="2019-08" db="EMBL/GenBank/DDBJ databases">
        <authorList>
            <person name="Kucharzyk K."/>
            <person name="Murdoch R.W."/>
            <person name="Higgins S."/>
            <person name="Loffler F."/>
        </authorList>
    </citation>
    <scope>NUCLEOTIDE SEQUENCE</scope>
</reference>
<gene>
    <name evidence="1" type="ORF">SDC9_199073</name>
</gene>
<evidence type="ECO:0000313" key="1">
    <source>
        <dbReference type="EMBL" id="MPN51428.1"/>
    </source>
</evidence>
<organism evidence="1">
    <name type="scientific">bioreactor metagenome</name>
    <dbReference type="NCBI Taxonomy" id="1076179"/>
    <lineage>
        <taxon>unclassified sequences</taxon>
        <taxon>metagenomes</taxon>
        <taxon>ecological metagenomes</taxon>
    </lineage>
</organism>
<accession>A0A645IJG3</accession>
<dbReference type="EMBL" id="VSSQ01116534">
    <property type="protein sequence ID" value="MPN51428.1"/>
    <property type="molecule type" value="Genomic_DNA"/>
</dbReference>
<dbReference type="AlphaFoldDB" id="A0A645IJG3"/>
<proteinExistence type="predicted"/>